<protein>
    <recommendedName>
        <fullName evidence="3">Roadblock/LAMTOR2 domain-containing protein</fullName>
    </recommendedName>
</protein>
<dbReference type="STRING" id="225359.A0A2S4Q1X8"/>
<comment type="caution">
    <text evidence="1">The sequence shown here is derived from an EMBL/GenBank/DDBJ whole genome shotgun (WGS) entry which is preliminary data.</text>
</comment>
<keyword evidence="2" id="KW-1185">Reference proteome</keyword>
<dbReference type="PANTHER" id="PTHR10779">
    <property type="entry name" value="DYNEIN LIGHT CHAIN ROADBLOCK"/>
    <property type="match status" value="1"/>
</dbReference>
<evidence type="ECO:0000313" key="1">
    <source>
        <dbReference type="EMBL" id="POS88271.1"/>
    </source>
</evidence>
<dbReference type="Gene3D" id="3.30.450.30">
    <property type="entry name" value="Dynein light chain 2a, cytoplasmic"/>
    <property type="match status" value="1"/>
</dbReference>
<dbReference type="EMBL" id="PEDP01000014">
    <property type="protein sequence ID" value="POS88271.1"/>
    <property type="molecule type" value="Genomic_DNA"/>
</dbReference>
<gene>
    <name evidence="1" type="ORF">EPUL_000893</name>
</gene>
<evidence type="ECO:0008006" key="3">
    <source>
        <dbReference type="Google" id="ProtNLM"/>
    </source>
</evidence>
<reference evidence="1 2" key="1">
    <citation type="submission" date="2017-10" db="EMBL/GenBank/DDBJ databases">
        <title>Development of genomic resources for the powdery mildew, Erysiphe pulchra.</title>
        <authorList>
            <person name="Wadl P.A."/>
            <person name="Mack B.M."/>
            <person name="Moore G."/>
            <person name="Beltz S.B."/>
        </authorList>
    </citation>
    <scope>NUCLEOTIDE SEQUENCE [LARGE SCALE GENOMIC DNA]</scope>
    <source>
        <strain evidence="1">Cflorida</strain>
    </source>
</reference>
<sequence>MATTSNASSIVTETMQRLSSKSSVIATIAIDRKTSTILASSGQTGVFQFSKATTNAPALNSSNGTPPLPTSNVSEFAVKIWDYVNNTSKMILDIDQEDDLKLLRVRTKKYELVIVPDNNYIFVVAHEIRPSVSASRASDGVQESIQQFDLGIPPLAQEFTTRKEMLDSIKAWAISVGFYITINSGGNKDRVSLKCDLGGAYSVWKLTGTGINTSSRLVNYPDIQNNL</sequence>
<accession>A0A2S4Q1X8</accession>
<evidence type="ECO:0000313" key="2">
    <source>
        <dbReference type="Proteomes" id="UP000237438"/>
    </source>
</evidence>
<name>A0A2S4Q1X8_9PEZI</name>
<dbReference type="Proteomes" id="UP000237438">
    <property type="component" value="Unassembled WGS sequence"/>
</dbReference>
<organism evidence="1 2">
    <name type="scientific">Erysiphe pulchra</name>
    <dbReference type="NCBI Taxonomy" id="225359"/>
    <lineage>
        <taxon>Eukaryota</taxon>
        <taxon>Fungi</taxon>
        <taxon>Dikarya</taxon>
        <taxon>Ascomycota</taxon>
        <taxon>Pezizomycotina</taxon>
        <taxon>Leotiomycetes</taxon>
        <taxon>Erysiphales</taxon>
        <taxon>Erysiphaceae</taxon>
        <taxon>Erysiphe</taxon>
    </lineage>
</organism>
<proteinExistence type="predicted"/>
<dbReference type="AlphaFoldDB" id="A0A2S4Q1X8"/>
<dbReference type="OrthoDB" id="9985637at2759"/>
<feature type="non-terminal residue" evidence="1">
    <location>
        <position position="227"/>
    </location>
</feature>
<dbReference type="SUPFAM" id="SSF103196">
    <property type="entry name" value="Roadblock/LC7 domain"/>
    <property type="match status" value="1"/>
</dbReference>